<organism evidence="1 2">
    <name type="scientific">Cohnella soli</name>
    <dbReference type="NCBI Taxonomy" id="425005"/>
    <lineage>
        <taxon>Bacteria</taxon>
        <taxon>Bacillati</taxon>
        <taxon>Bacillota</taxon>
        <taxon>Bacilli</taxon>
        <taxon>Bacillales</taxon>
        <taxon>Paenibacillaceae</taxon>
        <taxon>Cohnella</taxon>
    </lineage>
</organism>
<protein>
    <recommendedName>
        <fullName evidence="3">Prevent-host-death protein</fullName>
    </recommendedName>
</protein>
<proteinExistence type="predicted"/>
<comment type="caution">
    <text evidence="1">The sequence shown here is derived from an EMBL/GenBank/DDBJ whole genome shotgun (WGS) entry which is preliminary data.</text>
</comment>
<dbReference type="RefSeq" id="WP_378140540.1">
    <property type="nucleotide sequence ID" value="NZ_JBHSMI010000068.1"/>
</dbReference>
<evidence type="ECO:0000313" key="1">
    <source>
        <dbReference type="EMBL" id="MFC5407654.1"/>
    </source>
</evidence>
<dbReference type="EMBL" id="JBHSMI010000068">
    <property type="protein sequence ID" value="MFC5407654.1"/>
    <property type="molecule type" value="Genomic_DNA"/>
</dbReference>
<keyword evidence="2" id="KW-1185">Reference proteome</keyword>
<sequence>MEKVQTESELFEHINRMSRINSVSQVFIPGKGTFTIVFQEEDPTTIHEEVALNPALRQMIQDSRADYKLGNGLTTEQFLNSISPADFKS</sequence>
<evidence type="ECO:0008006" key="3">
    <source>
        <dbReference type="Google" id="ProtNLM"/>
    </source>
</evidence>
<name>A0ABW0I2X0_9BACL</name>
<gene>
    <name evidence="1" type="ORF">ACFPOF_33450</name>
</gene>
<accession>A0ABW0I2X0</accession>
<reference evidence="2" key="1">
    <citation type="journal article" date="2019" name="Int. J. Syst. Evol. Microbiol.">
        <title>The Global Catalogue of Microorganisms (GCM) 10K type strain sequencing project: providing services to taxonomists for standard genome sequencing and annotation.</title>
        <authorList>
            <consortium name="The Broad Institute Genomics Platform"/>
            <consortium name="The Broad Institute Genome Sequencing Center for Infectious Disease"/>
            <person name="Wu L."/>
            <person name="Ma J."/>
        </authorList>
    </citation>
    <scope>NUCLEOTIDE SEQUENCE [LARGE SCALE GENOMIC DNA]</scope>
    <source>
        <strain evidence="2">CGMCC 1.18575</strain>
    </source>
</reference>
<evidence type="ECO:0000313" key="2">
    <source>
        <dbReference type="Proteomes" id="UP001596113"/>
    </source>
</evidence>
<dbReference type="Proteomes" id="UP001596113">
    <property type="component" value="Unassembled WGS sequence"/>
</dbReference>